<dbReference type="Gene3D" id="1.10.260.40">
    <property type="entry name" value="lambda repressor-like DNA-binding domains"/>
    <property type="match status" value="1"/>
</dbReference>
<dbReference type="AlphaFoldDB" id="A0A1I6G9X8"/>
<evidence type="ECO:0000256" key="3">
    <source>
        <dbReference type="ARBA" id="ARBA00023163"/>
    </source>
</evidence>
<evidence type="ECO:0000256" key="2">
    <source>
        <dbReference type="ARBA" id="ARBA00023125"/>
    </source>
</evidence>
<sequence length="348" mass="39132">MKRKITLKHIARELDVSISTVSKALKNSPEISKDTREKVQAFARLYNYKPNNIAISLKNKRTRNIGVIIPDIVHHFFTTVFRGIEHYANDRGYNVIVCVSDESFDKEVVNMELLANGSIDGFIMALSAETQQKQDFNHLKELGEQGIPLVLFDRVTSEVACDKVIIDDQAAAQMATQRLIDSGKKRIALFTTESFLNVSAKREAGYRRALEKSGLGVDDNLIIRLPHQFEEETLSAAFFESQEFDAVLCVNEIFAIRAMRIAQELQRDIPGEISFIGFTDGLLSKYANPGLTAIAQHGEEMGRVAAELLIDRVEEEDDLEQELPPYRTCIIPVSLIERESTQLAPSKN</sequence>
<dbReference type="Pfam" id="PF00356">
    <property type="entry name" value="LacI"/>
    <property type="match status" value="1"/>
</dbReference>
<dbReference type="CDD" id="cd06267">
    <property type="entry name" value="PBP1_LacI_sugar_binding-like"/>
    <property type="match status" value="1"/>
</dbReference>
<dbReference type="PANTHER" id="PTHR30146">
    <property type="entry name" value="LACI-RELATED TRANSCRIPTIONAL REPRESSOR"/>
    <property type="match status" value="1"/>
</dbReference>
<protein>
    <submittedName>
        <fullName evidence="5">Transcriptional regulator, LacI family</fullName>
    </submittedName>
</protein>
<gene>
    <name evidence="5" type="ORF">SAMN04490243_1449</name>
</gene>
<dbReference type="GO" id="GO:0003700">
    <property type="term" value="F:DNA-binding transcription factor activity"/>
    <property type="evidence" value="ECO:0007669"/>
    <property type="project" value="TreeGrafter"/>
</dbReference>
<dbReference type="RefSeq" id="WP_092981833.1">
    <property type="nucleotide sequence ID" value="NZ_FOYQ01000001.1"/>
</dbReference>
<name>A0A1I6G9X8_9FLAO</name>
<feature type="domain" description="HTH lacI-type" evidence="4">
    <location>
        <begin position="5"/>
        <end position="59"/>
    </location>
</feature>
<evidence type="ECO:0000313" key="5">
    <source>
        <dbReference type="EMBL" id="SFR38877.1"/>
    </source>
</evidence>
<dbReference type="Proteomes" id="UP000199534">
    <property type="component" value="Unassembled WGS sequence"/>
</dbReference>
<evidence type="ECO:0000256" key="1">
    <source>
        <dbReference type="ARBA" id="ARBA00023015"/>
    </source>
</evidence>
<dbReference type="OrthoDB" id="9768806at2"/>
<dbReference type="SMART" id="SM00354">
    <property type="entry name" value="HTH_LACI"/>
    <property type="match status" value="1"/>
</dbReference>
<organism evidence="5 6">
    <name type="scientific">Robiginitalea myxolifaciens</name>
    <dbReference type="NCBI Taxonomy" id="400055"/>
    <lineage>
        <taxon>Bacteria</taxon>
        <taxon>Pseudomonadati</taxon>
        <taxon>Bacteroidota</taxon>
        <taxon>Flavobacteriia</taxon>
        <taxon>Flavobacteriales</taxon>
        <taxon>Flavobacteriaceae</taxon>
        <taxon>Robiginitalea</taxon>
    </lineage>
</organism>
<dbReference type="CDD" id="cd01392">
    <property type="entry name" value="HTH_LacI"/>
    <property type="match status" value="1"/>
</dbReference>
<dbReference type="InterPro" id="IPR001761">
    <property type="entry name" value="Peripla_BP/Lac1_sug-bd_dom"/>
</dbReference>
<dbReference type="SUPFAM" id="SSF47413">
    <property type="entry name" value="lambda repressor-like DNA-binding domains"/>
    <property type="match status" value="1"/>
</dbReference>
<dbReference type="PANTHER" id="PTHR30146:SF109">
    <property type="entry name" value="HTH-TYPE TRANSCRIPTIONAL REGULATOR GALS"/>
    <property type="match status" value="1"/>
</dbReference>
<dbReference type="GO" id="GO:0000976">
    <property type="term" value="F:transcription cis-regulatory region binding"/>
    <property type="evidence" value="ECO:0007669"/>
    <property type="project" value="TreeGrafter"/>
</dbReference>
<evidence type="ECO:0000313" key="6">
    <source>
        <dbReference type="Proteomes" id="UP000199534"/>
    </source>
</evidence>
<dbReference type="EMBL" id="FOYQ01000001">
    <property type="protein sequence ID" value="SFR38877.1"/>
    <property type="molecule type" value="Genomic_DNA"/>
</dbReference>
<dbReference type="SUPFAM" id="SSF53822">
    <property type="entry name" value="Periplasmic binding protein-like I"/>
    <property type="match status" value="1"/>
</dbReference>
<keyword evidence="1" id="KW-0805">Transcription regulation</keyword>
<dbReference type="InterPro" id="IPR000843">
    <property type="entry name" value="HTH_LacI"/>
</dbReference>
<keyword evidence="6" id="KW-1185">Reference proteome</keyword>
<keyword evidence="2" id="KW-0238">DNA-binding</keyword>
<evidence type="ECO:0000259" key="4">
    <source>
        <dbReference type="PROSITE" id="PS50932"/>
    </source>
</evidence>
<reference evidence="5 6" key="1">
    <citation type="submission" date="2016-10" db="EMBL/GenBank/DDBJ databases">
        <authorList>
            <person name="de Groot N.N."/>
        </authorList>
    </citation>
    <scope>NUCLEOTIDE SEQUENCE [LARGE SCALE GENOMIC DNA]</scope>
    <source>
        <strain evidence="5 6">DSM 21019</strain>
    </source>
</reference>
<dbReference type="PROSITE" id="PS50932">
    <property type="entry name" value="HTH_LACI_2"/>
    <property type="match status" value="1"/>
</dbReference>
<keyword evidence="3" id="KW-0804">Transcription</keyword>
<dbReference type="InterPro" id="IPR010982">
    <property type="entry name" value="Lambda_DNA-bd_dom_sf"/>
</dbReference>
<dbReference type="STRING" id="400055.SAMN04490243_1449"/>
<accession>A0A1I6G9X8</accession>
<proteinExistence type="predicted"/>
<dbReference type="Gene3D" id="3.40.50.2300">
    <property type="match status" value="2"/>
</dbReference>
<dbReference type="Pfam" id="PF00532">
    <property type="entry name" value="Peripla_BP_1"/>
    <property type="match status" value="1"/>
</dbReference>
<dbReference type="InterPro" id="IPR028082">
    <property type="entry name" value="Peripla_BP_I"/>
</dbReference>